<dbReference type="GeneID" id="86842436"/>
<dbReference type="EMBL" id="PNFZ01000003">
    <property type="protein sequence ID" value="PMB98289.1"/>
    <property type="molecule type" value="Genomic_DNA"/>
</dbReference>
<accession>A0A2N6PHY3</accession>
<dbReference type="InterPro" id="IPR038555">
    <property type="entry name" value="Zincin_1_sf"/>
</dbReference>
<dbReference type="Pfam" id="PF06262">
    <property type="entry name" value="Zincin_1"/>
    <property type="match status" value="1"/>
</dbReference>
<dbReference type="RefSeq" id="WP_102162085.1">
    <property type="nucleotide sequence ID" value="NZ_JALXPM010000011.1"/>
</dbReference>
<proteinExistence type="predicted"/>
<dbReference type="Proteomes" id="UP000235703">
    <property type="component" value="Unassembled WGS sequence"/>
</dbReference>
<dbReference type="InterPro" id="IPR010428">
    <property type="entry name" value="Zincin_1"/>
</dbReference>
<dbReference type="OrthoDB" id="9806895at2"/>
<gene>
    <name evidence="1" type="ORF">CJ198_07975</name>
</gene>
<organism evidence="1 2">
    <name type="scientific">Brevibacterium luteolum</name>
    <dbReference type="NCBI Taxonomy" id="199591"/>
    <lineage>
        <taxon>Bacteria</taxon>
        <taxon>Bacillati</taxon>
        <taxon>Actinomycetota</taxon>
        <taxon>Actinomycetes</taxon>
        <taxon>Micrococcales</taxon>
        <taxon>Brevibacteriaceae</taxon>
        <taxon>Brevibacterium</taxon>
    </lineage>
</organism>
<sequence length="139" mass="15780">MTCGHPDHAGPGEHEPLEPIDDATFEALYAIFDDLVDEVMVELPEGVLDYMDNVVLFAEDEPPPEEPDILGVYDGIPLTERGDPWAFVPPDVIFLYRINLIEFSRTAERLREEILTTIVHEIAHHHGIDDQRLHELGWG</sequence>
<keyword evidence="2" id="KW-1185">Reference proteome</keyword>
<dbReference type="CDD" id="cd12952">
    <property type="entry name" value="MMP_ACEL2062"/>
    <property type="match status" value="1"/>
</dbReference>
<dbReference type="SUPFAM" id="SSF55486">
    <property type="entry name" value="Metalloproteases ('zincins'), catalytic domain"/>
    <property type="match status" value="1"/>
</dbReference>
<protein>
    <recommendedName>
        <fullName evidence="3">Metallopeptidase family protein</fullName>
    </recommendedName>
</protein>
<dbReference type="AlphaFoldDB" id="A0A2N6PHY3"/>
<dbReference type="Gene3D" id="3.30.2010.20">
    <property type="match status" value="1"/>
</dbReference>
<evidence type="ECO:0000313" key="1">
    <source>
        <dbReference type="EMBL" id="PMB98289.1"/>
    </source>
</evidence>
<reference evidence="1 2" key="1">
    <citation type="submission" date="2017-09" db="EMBL/GenBank/DDBJ databases">
        <title>Bacterial strain isolated from the female urinary microbiota.</title>
        <authorList>
            <person name="Thomas-White K."/>
            <person name="Kumar N."/>
            <person name="Forster S."/>
            <person name="Putonti C."/>
            <person name="Lawley T."/>
            <person name="Wolfe A.J."/>
        </authorList>
    </citation>
    <scope>NUCLEOTIDE SEQUENCE [LARGE SCALE GENOMIC DNA]</scope>
    <source>
        <strain evidence="1 2">UMB0680</strain>
    </source>
</reference>
<evidence type="ECO:0008006" key="3">
    <source>
        <dbReference type="Google" id="ProtNLM"/>
    </source>
</evidence>
<evidence type="ECO:0000313" key="2">
    <source>
        <dbReference type="Proteomes" id="UP000235703"/>
    </source>
</evidence>
<comment type="caution">
    <text evidence="1">The sequence shown here is derived from an EMBL/GenBank/DDBJ whole genome shotgun (WGS) entry which is preliminary data.</text>
</comment>
<name>A0A2N6PHY3_9MICO</name>